<comment type="caution">
    <text evidence="1">The sequence shown here is derived from an EMBL/GenBank/DDBJ whole genome shotgun (WGS) entry which is preliminary data.</text>
</comment>
<reference evidence="2" key="1">
    <citation type="journal article" date="2022" name="Nat. Commun.">
        <title>Chromosome evolution and the genetic basis of agronomically important traits in greater yam.</title>
        <authorList>
            <person name="Bredeson J.V."/>
            <person name="Lyons J.B."/>
            <person name="Oniyinde I.O."/>
            <person name="Okereke N.R."/>
            <person name="Kolade O."/>
            <person name="Nnabue I."/>
            <person name="Nwadili C.O."/>
            <person name="Hribova E."/>
            <person name="Parker M."/>
            <person name="Nwogha J."/>
            <person name="Shu S."/>
            <person name="Carlson J."/>
            <person name="Kariba R."/>
            <person name="Muthemba S."/>
            <person name="Knop K."/>
            <person name="Barton G.J."/>
            <person name="Sherwood A.V."/>
            <person name="Lopez-Montes A."/>
            <person name="Asiedu R."/>
            <person name="Jamnadass R."/>
            <person name="Muchugi A."/>
            <person name="Goodstein D."/>
            <person name="Egesi C.N."/>
            <person name="Featherston J."/>
            <person name="Asfaw A."/>
            <person name="Simpson G.G."/>
            <person name="Dolezel J."/>
            <person name="Hendre P.S."/>
            <person name="Van Deynze A."/>
            <person name="Kumar P.L."/>
            <person name="Obidiegwu J.E."/>
            <person name="Bhattacharjee R."/>
            <person name="Rokhsar D.S."/>
        </authorList>
    </citation>
    <scope>NUCLEOTIDE SEQUENCE [LARGE SCALE GENOMIC DNA]</scope>
    <source>
        <strain evidence="2">cv. TDa95/00328</strain>
    </source>
</reference>
<dbReference type="Proteomes" id="UP000827976">
    <property type="component" value="Chromosome 8"/>
</dbReference>
<protein>
    <submittedName>
        <fullName evidence="1">Modifying wall lignin-1/2 protein</fullName>
    </submittedName>
</protein>
<accession>A0ACB7VNM6</accession>
<dbReference type="EMBL" id="CM037018">
    <property type="protein sequence ID" value="KAH7675724.1"/>
    <property type="molecule type" value="Genomic_DNA"/>
</dbReference>
<evidence type="ECO:0000313" key="1">
    <source>
        <dbReference type="EMBL" id="KAH7675724.1"/>
    </source>
</evidence>
<gene>
    <name evidence="1" type="ORF">IHE45_08G155700</name>
</gene>
<proteinExistence type="predicted"/>
<keyword evidence="2" id="KW-1185">Reference proteome</keyword>
<evidence type="ECO:0000313" key="2">
    <source>
        <dbReference type="Proteomes" id="UP000827976"/>
    </source>
</evidence>
<organism evidence="1 2">
    <name type="scientific">Dioscorea alata</name>
    <name type="common">Purple yam</name>
    <dbReference type="NCBI Taxonomy" id="55571"/>
    <lineage>
        <taxon>Eukaryota</taxon>
        <taxon>Viridiplantae</taxon>
        <taxon>Streptophyta</taxon>
        <taxon>Embryophyta</taxon>
        <taxon>Tracheophyta</taxon>
        <taxon>Spermatophyta</taxon>
        <taxon>Magnoliopsida</taxon>
        <taxon>Liliopsida</taxon>
        <taxon>Dioscoreales</taxon>
        <taxon>Dioscoreaceae</taxon>
        <taxon>Dioscorea</taxon>
    </lineage>
</organism>
<name>A0ACB7VNM6_DIOAL</name>
<sequence>MASWIKLFLVCLSIVILDVGAGILAIKAEKAQSEEASPCEAKSKTLAYKLGLGAVILMLVAFIITDTFTNRHQFRQQSEPARKPASMRVALVTYVLAWAIFILGIALTGTAASTGDPKRRLPCSFSKHHLLAIGGVLCFIEAVVCVTYHLAANTGEKNS</sequence>